<sequence length="228" mass="25378">MSQHLRILQPPPLSSIAPTIKPDSLSLCCFGVRFGFHSSVSPLISVSWGCARESPPVRLSQQGSLQEEEPVSLYLQPISSETHFDHVLAQAQTLHHAVVVVWGGLATLSAEVVIAEEKFYSVDVNTVSHKLVARAGVTPIPNNEDVTQRIQTGWLKWRKAFGFICDRKVPAKLKNKRGIPKRTLEEIIKGEIIKGDLMLWKDSKKQAEVIGGHKAYLVVNEVREMIEN</sequence>
<comment type="caution">
    <text evidence="1">The sequence shown here is derived from an EMBL/GenBank/DDBJ whole genome shotgun (WGS) entry which is preliminary data.</text>
</comment>
<dbReference type="EMBL" id="QJKJ01001767">
    <property type="protein sequence ID" value="RDY05993.1"/>
    <property type="molecule type" value="Genomic_DNA"/>
</dbReference>
<name>A0A371HT77_MUCPR</name>
<evidence type="ECO:0000313" key="2">
    <source>
        <dbReference type="Proteomes" id="UP000257109"/>
    </source>
</evidence>
<dbReference type="OrthoDB" id="1392279at2759"/>
<dbReference type="GO" id="GO:0009570">
    <property type="term" value="C:chloroplast stroma"/>
    <property type="evidence" value="ECO:0007669"/>
    <property type="project" value="InterPro"/>
</dbReference>
<dbReference type="PANTHER" id="PTHR47192:SF4">
    <property type="entry name" value="THIOREDOXIN-LIKE 3-2, CHLOROPLASTIC"/>
    <property type="match status" value="1"/>
</dbReference>
<feature type="non-terminal residue" evidence="1">
    <location>
        <position position="1"/>
    </location>
</feature>
<protein>
    <submittedName>
        <fullName evidence="1">Thioredoxin-like 3-2, chloroplastic</fullName>
    </submittedName>
</protein>
<evidence type="ECO:0000313" key="1">
    <source>
        <dbReference type="EMBL" id="RDY05993.1"/>
    </source>
</evidence>
<keyword evidence="2" id="KW-1185">Reference proteome</keyword>
<dbReference type="Proteomes" id="UP000257109">
    <property type="component" value="Unassembled WGS sequence"/>
</dbReference>
<dbReference type="PANTHER" id="PTHR47192">
    <property type="entry name" value="THIOREDOXIN-LIKE 3-2, CHLOROPLASTIC"/>
    <property type="match status" value="1"/>
</dbReference>
<organism evidence="1 2">
    <name type="scientific">Mucuna pruriens</name>
    <name type="common">Velvet bean</name>
    <name type="synonym">Dolichos pruriens</name>
    <dbReference type="NCBI Taxonomy" id="157652"/>
    <lineage>
        <taxon>Eukaryota</taxon>
        <taxon>Viridiplantae</taxon>
        <taxon>Streptophyta</taxon>
        <taxon>Embryophyta</taxon>
        <taxon>Tracheophyta</taxon>
        <taxon>Spermatophyta</taxon>
        <taxon>Magnoliopsida</taxon>
        <taxon>eudicotyledons</taxon>
        <taxon>Gunneridae</taxon>
        <taxon>Pentapetalae</taxon>
        <taxon>rosids</taxon>
        <taxon>fabids</taxon>
        <taxon>Fabales</taxon>
        <taxon>Fabaceae</taxon>
        <taxon>Papilionoideae</taxon>
        <taxon>50 kb inversion clade</taxon>
        <taxon>NPAAA clade</taxon>
        <taxon>indigoferoid/millettioid clade</taxon>
        <taxon>Phaseoleae</taxon>
        <taxon>Mucuna</taxon>
    </lineage>
</organism>
<dbReference type="AlphaFoldDB" id="A0A371HT77"/>
<proteinExistence type="predicted"/>
<gene>
    <name evidence="1" type="primary">WCRKC2</name>
    <name evidence="1" type="ORF">CR513_10083</name>
</gene>
<dbReference type="STRING" id="157652.A0A371HT77"/>
<dbReference type="InterPro" id="IPR044253">
    <property type="entry name" value="WCRKC1/2"/>
</dbReference>
<reference evidence="1" key="1">
    <citation type="submission" date="2018-05" db="EMBL/GenBank/DDBJ databases">
        <title>Draft genome of Mucuna pruriens seed.</title>
        <authorList>
            <person name="Nnadi N.E."/>
            <person name="Vos R."/>
            <person name="Hasami M.H."/>
            <person name="Devisetty U.K."/>
            <person name="Aguiy J.C."/>
        </authorList>
    </citation>
    <scope>NUCLEOTIDE SEQUENCE [LARGE SCALE GENOMIC DNA]</scope>
    <source>
        <strain evidence="1">JCA_2017</strain>
    </source>
</reference>
<accession>A0A371HT77</accession>